<protein>
    <recommendedName>
        <fullName evidence="3">DUF4192 domain-containing protein</fullName>
    </recommendedName>
</protein>
<dbReference type="RefSeq" id="WP_043783360.1">
    <property type="nucleotide sequence ID" value="NZ_JMQI01000047.1"/>
</dbReference>
<reference evidence="1 2" key="1">
    <citation type="submission" date="2014-05" db="EMBL/GenBank/DDBJ databases">
        <title>Draft genome sequence of Amycolatopsis rifamycinica DSM 46095.</title>
        <authorList>
            <person name="Lal R."/>
            <person name="Saxena A."/>
            <person name="Kumari R."/>
            <person name="Mukherjee U."/>
            <person name="Singh P."/>
            <person name="Sangwan N."/>
            <person name="Mahato N.K."/>
        </authorList>
    </citation>
    <scope>NUCLEOTIDE SEQUENCE [LARGE SCALE GENOMIC DNA]</scope>
    <source>
        <strain evidence="1 2">DSM 46095</strain>
    </source>
</reference>
<dbReference type="Pfam" id="PF13830">
    <property type="entry name" value="DUF4192"/>
    <property type="match status" value="1"/>
</dbReference>
<gene>
    <name evidence="1" type="ORF">DV20_22755</name>
</gene>
<evidence type="ECO:0000313" key="2">
    <source>
        <dbReference type="Proteomes" id="UP000027345"/>
    </source>
</evidence>
<comment type="caution">
    <text evidence="1">The sequence shown here is derived from an EMBL/GenBank/DDBJ whole genome shotgun (WGS) entry which is preliminary data.</text>
</comment>
<dbReference type="InterPro" id="IPR025447">
    <property type="entry name" value="DUF4192"/>
</dbReference>
<proteinExistence type="predicted"/>
<dbReference type="OrthoDB" id="3264463at2"/>
<name>A0A066U727_9PSEU</name>
<dbReference type="Proteomes" id="UP000027345">
    <property type="component" value="Unassembled WGS sequence"/>
</dbReference>
<accession>A0A066U727</accession>
<keyword evidence="2" id="KW-1185">Reference proteome</keyword>
<dbReference type="eggNOG" id="ENOG5031GJC">
    <property type="taxonomic scope" value="Bacteria"/>
</dbReference>
<organism evidence="1 2">
    <name type="scientific">Amycolatopsis rifamycinica</name>
    <dbReference type="NCBI Taxonomy" id="287986"/>
    <lineage>
        <taxon>Bacteria</taxon>
        <taxon>Bacillati</taxon>
        <taxon>Actinomycetota</taxon>
        <taxon>Actinomycetes</taxon>
        <taxon>Pseudonocardiales</taxon>
        <taxon>Pseudonocardiaceae</taxon>
        <taxon>Amycolatopsis</taxon>
    </lineage>
</organism>
<dbReference type="STRING" id="287986.DV20_22755"/>
<dbReference type="AlphaFoldDB" id="A0A066U727"/>
<sequence>MTTATPPGPTPVDLRNPAQLLAALPYLIGFRPAKSVVLLGHRYPGHRPGLILRGDLPRREHRAHQARALAARFAADHHVGVTVVVVGGRRRPEKAPPHAPFVGELTEALGDLGLPVLHALWTPAIRAGAPWACYRIEECGGTLPDPRATVVAAAATECGTVAFDSREELEALLAPRSPEALARRADRLSGAESPPWPASTCVNDAASVVHAAFDRLRRGEGPPTDEQAVLLAHALKLPDIRDLCLAMAVPPATAAAREAERLWLTLVRELPPPERAEPAALLGFTAYLRGDGAFAGMALDNALEAAPDHVLASLLKRVLDSGTPPEVIRGLAVAAAGPLAGFGMDPADFDVGQAA</sequence>
<dbReference type="EMBL" id="JMQI01000047">
    <property type="protein sequence ID" value="KDN19924.1"/>
    <property type="molecule type" value="Genomic_DNA"/>
</dbReference>
<evidence type="ECO:0008006" key="3">
    <source>
        <dbReference type="Google" id="ProtNLM"/>
    </source>
</evidence>
<evidence type="ECO:0000313" key="1">
    <source>
        <dbReference type="EMBL" id="KDN19924.1"/>
    </source>
</evidence>